<dbReference type="PANTHER" id="PTHR43303:SF4">
    <property type="entry name" value="NADPH DEHYDROGENASE C23G7.10C-RELATED"/>
    <property type="match status" value="1"/>
</dbReference>
<dbReference type="SUPFAM" id="SSF51395">
    <property type="entry name" value="FMN-linked oxidoreductases"/>
    <property type="match status" value="1"/>
</dbReference>
<sequence>MPDTLLFSPLTLRSVTTRNRIVVSPMCQYSATDGVPEDWHLANLAARAVGGAGIVFTEVAHLEARGRITPWCLGLWNDAQEAQLARIARFIDGQGAVPAIQVGHAGRKGSTGKPWEGSKPLSVAAGGFDVIGPTDQPWAEGYPVPAAMDAGTIATVLAAFADAARRAHRAGFKVFEIHGAHGYLIHEFLSPLVNTRTDEYGGDAAGRSRFLMAAIDAVRSEWPADLPLFIRLSCTDWVAGGLTIDDTVDLCRRLAARGDVDLIDCSSGGADPRQQIAFFPGYQVPFADAVRNKAGIATGAVGMIQSPYQAEEVLANGRADLVFLGRTLLADPHWPLKAARTLGATVTWPDQYARASRF</sequence>
<reference evidence="7 8" key="1">
    <citation type="submission" date="2018-11" db="EMBL/GenBank/DDBJ databases">
        <title>Genomic Encyclopedia of Type Strains, Phase IV (KMG-IV): sequencing the most valuable type-strain genomes for metagenomic binning, comparative biology and taxonomic classification.</title>
        <authorList>
            <person name="Goeker M."/>
        </authorList>
    </citation>
    <scope>NUCLEOTIDE SEQUENCE [LARGE SCALE GENOMIC DNA]</scope>
    <source>
        <strain evidence="7 8">DSM 5900</strain>
    </source>
</reference>
<organism evidence="7 8">
    <name type="scientific">Stella humosa</name>
    <dbReference type="NCBI Taxonomy" id="94"/>
    <lineage>
        <taxon>Bacteria</taxon>
        <taxon>Pseudomonadati</taxon>
        <taxon>Pseudomonadota</taxon>
        <taxon>Alphaproteobacteria</taxon>
        <taxon>Rhodospirillales</taxon>
        <taxon>Stellaceae</taxon>
        <taxon>Stella</taxon>
    </lineage>
</organism>
<dbReference type="InterPro" id="IPR013785">
    <property type="entry name" value="Aldolase_TIM"/>
</dbReference>
<feature type="domain" description="NADH:flavin oxidoreductase/NADH oxidase N-terminal" evidence="6">
    <location>
        <begin position="6"/>
        <end position="341"/>
    </location>
</feature>
<proteinExistence type="predicted"/>
<dbReference type="InterPro" id="IPR001155">
    <property type="entry name" value="OxRdtase_FMN_N"/>
</dbReference>
<keyword evidence="8" id="KW-1185">Reference proteome</keyword>
<comment type="caution">
    <text evidence="7">The sequence shown here is derived from an EMBL/GenBank/DDBJ whole genome shotgun (WGS) entry which is preliminary data.</text>
</comment>
<keyword evidence="3" id="KW-0288">FMN</keyword>
<keyword evidence="2" id="KW-0285">Flavoprotein</keyword>
<comment type="cofactor">
    <cofactor evidence="1">
        <name>FMN</name>
        <dbReference type="ChEBI" id="CHEBI:58210"/>
    </cofactor>
</comment>
<dbReference type="GO" id="GO:0050661">
    <property type="term" value="F:NADP binding"/>
    <property type="evidence" value="ECO:0007669"/>
    <property type="project" value="InterPro"/>
</dbReference>
<evidence type="ECO:0000256" key="5">
    <source>
        <dbReference type="ARBA" id="ARBA00023002"/>
    </source>
</evidence>
<keyword evidence="4" id="KW-0521">NADP</keyword>
<dbReference type="Gene3D" id="3.20.20.70">
    <property type="entry name" value="Aldolase class I"/>
    <property type="match status" value="1"/>
</dbReference>
<dbReference type="EMBL" id="RJKX01000014">
    <property type="protein sequence ID" value="ROP90541.1"/>
    <property type="molecule type" value="Genomic_DNA"/>
</dbReference>
<dbReference type="InterPro" id="IPR044152">
    <property type="entry name" value="YqjM-like"/>
</dbReference>
<evidence type="ECO:0000256" key="2">
    <source>
        <dbReference type="ARBA" id="ARBA00022630"/>
    </source>
</evidence>
<keyword evidence="5" id="KW-0560">Oxidoreductase</keyword>
<dbReference type="RefSeq" id="WP_123689953.1">
    <property type="nucleotide sequence ID" value="NZ_AP019700.1"/>
</dbReference>
<dbReference type="CDD" id="cd02932">
    <property type="entry name" value="OYE_YqiM_FMN"/>
    <property type="match status" value="1"/>
</dbReference>
<evidence type="ECO:0000256" key="3">
    <source>
        <dbReference type="ARBA" id="ARBA00022643"/>
    </source>
</evidence>
<dbReference type="Pfam" id="PF00724">
    <property type="entry name" value="Oxidored_FMN"/>
    <property type="match status" value="1"/>
</dbReference>
<evidence type="ECO:0000259" key="6">
    <source>
        <dbReference type="Pfam" id="PF00724"/>
    </source>
</evidence>
<dbReference type="Proteomes" id="UP000278222">
    <property type="component" value="Unassembled WGS sequence"/>
</dbReference>
<dbReference type="PANTHER" id="PTHR43303">
    <property type="entry name" value="NADPH DEHYDROGENASE C23G7.10C-RELATED"/>
    <property type="match status" value="1"/>
</dbReference>
<evidence type="ECO:0000256" key="1">
    <source>
        <dbReference type="ARBA" id="ARBA00001917"/>
    </source>
</evidence>
<dbReference type="AlphaFoldDB" id="A0A3N1LC17"/>
<dbReference type="OrthoDB" id="9804454at2"/>
<protein>
    <submittedName>
        <fullName evidence="7">2,4-dienoyl-CoA reductase-like NADH-dependent reductase (Old Yellow Enzyme family)</fullName>
    </submittedName>
</protein>
<evidence type="ECO:0000313" key="8">
    <source>
        <dbReference type="Proteomes" id="UP000278222"/>
    </source>
</evidence>
<dbReference type="GO" id="GO:0010181">
    <property type="term" value="F:FMN binding"/>
    <property type="evidence" value="ECO:0007669"/>
    <property type="project" value="InterPro"/>
</dbReference>
<dbReference type="GO" id="GO:0003959">
    <property type="term" value="F:NADPH dehydrogenase activity"/>
    <property type="evidence" value="ECO:0007669"/>
    <property type="project" value="InterPro"/>
</dbReference>
<name>A0A3N1LC17_9PROT</name>
<evidence type="ECO:0000313" key="7">
    <source>
        <dbReference type="EMBL" id="ROP90541.1"/>
    </source>
</evidence>
<gene>
    <name evidence="7" type="ORF">EDC65_2391</name>
</gene>
<evidence type="ECO:0000256" key="4">
    <source>
        <dbReference type="ARBA" id="ARBA00022857"/>
    </source>
</evidence>
<accession>A0A3N1LC17</accession>